<dbReference type="AlphaFoldDB" id="A0AAD1FFU8"/>
<dbReference type="KEGG" id="pfuw:KF707C_28290"/>
<evidence type="ECO:0000313" key="2">
    <source>
        <dbReference type="Proteomes" id="UP000218554"/>
    </source>
</evidence>
<gene>
    <name evidence="1" type="ORF">KF707C_28290</name>
</gene>
<dbReference type="EMBL" id="AP014862">
    <property type="protein sequence ID" value="BAU74517.1"/>
    <property type="molecule type" value="Genomic_DNA"/>
</dbReference>
<reference evidence="2" key="1">
    <citation type="submission" date="2015-05" db="EMBL/GenBank/DDBJ databases">
        <title>Draft genome sequencing of a biphenyl-degrading bacterium, Pseudomonas balearica KF707 (=NBRC110670).</title>
        <authorList>
            <person name="Kimura N."/>
            <person name="Hirose J."/>
            <person name="Watanabe T."/>
            <person name="Suenaga H."/>
            <person name="Fujihara H."/>
            <person name="Noguchi M."/>
            <person name="Hashimoto M."/>
            <person name="Shimodaira J."/>
            <person name="Tsuchikane K."/>
            <person name="Hosoyama A."/>
            <person name="Yamazoe A."/>
            <person name="Fujita N."/>
            <person name="Furukawa K."/>
        </authorList>
    </citation>
    <scope>NUCLEOTIDE SEQUENCE [LARGE SCALE GENOMIC DNA]</scope>
    <source>
        <strain evidence="2">DSM 10086 / NBRC 110670 / KF707</strain>
    </source>
</reference>
<proteinExistence type="predicted"/>
<reference evidence="1 2" key="2">
    <citation type="journal article" date="2017" name="Int. J. Syst. Evol. Microbiol.">
        <title>Pseudomonas furukawaii sp. nov., a polychlorinated biphenyl-degrading bacterium isolated from biphenyl-contaminated soil in Japan.</title>
        <authorList>
            <person name="Kimura N."/>
            <person name="Watanabe T."/>
            <person name="Suenaga H."/>
            <person name="Fujihara H."/>
            <person name="Futagami T."/>
            <person name="Goto M."/>
            <person name="Hanada S."/>
            <person name="Hirose J."/>
        </authorList>
    </citation>
    <scope>NUCLEOTIDE SEQUENCE [LARGE SCALE GENOMIC DNA]</scope>
    <source>
        <strain evidence="2">DSM 10086 / NBRC 110670 / KF707</strain>
    </source>
</reference>
<sequence length="44" mass="4985">MKSRGAAGVAGWLRQRLEHGADSEWRRPVIQFAKDAFVRSSNKN</sequence>
<evidence type="ECO:0000313" key="1">
    <source>
        <dbReference type="EMBL" id="BAU74517.1"/>
    </source>
</evidence>
<name>A0AAD1FFU8_METFU</name>
<protein>
    <submittedName>
        <fullName evidence="1">Uncharacterized protein</fullName>
    </submittedName>
</protein>
<keyword evidence="2" id="KW-1185">Reference proteome</keyword>
<organism evidence="1 2">
    <name type="scientific">Metapseudomonas furukawaii</name>
    <name type="common">Pseudomonas furukawaii</name>
    <dbReference type="NCBI Taxonomy" id="1149133"/>
    <lineage>
        <taxon>Bacteria</taxon>
        <taxon>Pseudomonadati</taxon>
        <taxon>Pseudomonadota</taxon>
        <taxon>Gammaproteobacteria</taxon>
        <taxon>Pseudomonadales</taxon>
        <taxon>Pseudomonadaceae</taxon>
        <taxon>Metapseudomonas</taxon>
    </lineage>
</organism>
<dbReference type="Proteomes" id="UP000218554">
    <property type="component" value="Chromosome"/>
</dbReference>
<accession>A0AAD1FFU8</accession>